<evidence type="ECO:0000313" key="3">
    <source>
        <dbReference type="EMBL" id="RNL51571.1"/>
    </source>
</evidence>
<feature type="domain" description="N-acetyltransferase" evidence="2">
    <location>
        <begin position="15"/>
        <end position="172"/>
    </location>
</feature>
<dbReference type="GO" id="GO:0016747">
    <property type="term" value="F:acyltransferase activity, transferring groups other than amino-acyl groups"/>
    <property type="evidence" value="ECO:0007669"/>
    <property type="project" value="InterPro"/>
</dbReference>
<name>A0A3N0BSG6_9MICC</name>
<dbReference type="Gene3D" id="3.40.630.30">
    <property type="match status" value="1"/>
</dbReference>
<dbReference type="EMBL" id="RBED01000126">
    <property type="protein sequence ID" value="RNL51571.1"/>
    <property type="molecule type" value="Genomic_DNA"/>
</dbReference>
<dbReference type="RefSeq" id="WP_123256353.1">
    <property type="nucleotide sequence ID" value="NZ_RBED01000126.1"/>
</dbReference>
<organism evidence="3 4">
    <name type="scientific">Arthrobacter oryzae</name>
    <dbReference type="NCBI Taxonomy" id="409290"/>
    <lineage>
        <taxon>Bacteria</taxon>
        <taxon>Bacillati</taxon>
        <taxon>Actinomycetota</taxon>
        <taxon>Actinomycetes</taxon>
        <taxon>Micrococcales</taxon>
        <taxon>Micrococcaceae</taxon>
        <taxon>Arthrobacter</taxon>
    </lineage>
</organism>
<dbReference type="PROSITE" id="PS51186">
    <property type="entry name" value="GNAT"/>
    <property type="match status" value="1"/>
</dbReference>
<evidence type="ECO:0000313" key="4">
    <source>
        <dbReference type="Proteomes" id="UP000273807"/>
    </source>
</evidence>
<dbReference type="InterPro" id="IPR016181">
    <property type="entry name" value="Acyl_CoA_acyltransferase"/>
</dbReference>
<dbReference type="InterPro" id="IPR000182">
    <property type="entry name" value="GNAT_dom"/>
</dbReference>
<sequence>MRESVWLLPLGKLDGDARAIKLGEVALLGVADGQQEFVGDPLRMVLVGLEEESRHPFVIDTNGTAVGVFTLQSGAARLAGWPDDDSAWLLRGFLIDRRRQGLGFGTLAAVAAVREAAKLTADLGTGQTGVVLSVNERNPAGQAAYRKAGFEDRGRYDGGDAGPQRTMYHGFQPGHRL</sequence>
<dbReference type="SUPFAM" id="SSF55729">
    <property type="entry name" value="Acyl-CoA N-acyltransferases (Nat)"/>
    <property type="match status" value="1"/>
</dbReference>
<dbReference type="Proteomes" id="UP000273807">
    <property type="component" value="Unassembled WGS sequence"/>
</dbReference>
<protein>
    <submittedName>
        <fullName evidence="3">GNAT family N-acetyltransferase</fullName>
    </submittedName>
</protein>
<comment type="caution">
    <text evidence="3">The sequence shown here is derived from an EMBL/GenBank/DDBJ whole genome shotgun (WGS) entry which is preliminary data.</text>
</comment>
<keyword evidence="3" id="KW-0808">Transferase</keyword>
<proteinExistence type="predicted"/>
<evidence type="ECO:0000256" key="1">
    <source>
        <dbReference type="SAM" id="MobiDB-lite"/>
    </source>
</evidence>
<keyword evidence="4" id="KW-1185">Reference proteome</keyword>
<dbReference type="Pfam" id="PF00583">
    <property type="entry name" value="Acetyltransf_1"/>
    <property type="match status" value="1"/>
</dbReference>
<dbReference type="AlphaFoldDB" id="A0A3N0BSG6"/>
<evidence type="ECO:0000259" key="2">
    <source>
        <dbReference type="PROSITE" id="PS51186"/>
    </source>
</evidence>
<dbReference type="OrthoDB" id="3425968at2"/>
<accession>A0A3N0BSG6</accession>
<gene>
    <name evidence="3" type="ORF">D7003_15695</name>
</gene>
<feature type="region of interest" description="Disordered" evidence="1">
    <location>
        <begin position="154"/>
        <end position="177"/>
    </location>
</feature>
<reference evidence="3 4" key="1">
    <citation type="submission" date="2018-10" db="EMBL/GenBank/DDBJ databases">
        <title>Genome sequencing of Arthrobacter oryzae TNB02.</title>
        <authorList>
            <person name="Cho Y.-J."/>
            <person name="Cho A."/>
            <person name="Kim O.-S."/>
        </authorList>
    </citation>
    <scope>NUCLEOTIDE SEQUENCE [LARGE SCALE GENOMIC DNA]</scope>
    <source>
        <strain evidence="3 4">TNB02</strain>
    </source>
</reference>